<evidence type="ECO:0000313" key="4">
    <source>
        <dbReference type="Proteomes" id="UP000069654"/>
    </source>
</evidence>
<dbReference type="UniPathway" id="UPA00078">
    <property type="reaction ID" value="UER00161"/>
</dbReference>
<dbReference type="OrthoDB" id="9802610at2"/>
<dbReference type="STRING" id="1797.RMCT_4409"/>
<feature type="binding site" evidence="2">
    <location>
        <begin position="113"/>
        <end position="116"/>
    </location>
    <ligand>
        <name>ATP</name>
        <dbReference type="ChEBI" id="CHEBI:30616"/>
    </ligand>
</feature>
<sequence length="230" mass="23353">MTVLLITGTGTGVGKTMTTAALACHARLAGIDVAVCKPVQTGSAGPDGGPGDDDLAEIGRLAGVTARYGRWRYPEPLAPPAAAERAGARLPTRSELVGFIAEVAAAHRLTLVEGAGGLLVELAADGTTLRDVAVDLSAPVLVVVDAGLGTLNHTALTLESLARHEVRCEGLAIGAWPAQPGPAELSNREALARMATVRAALPAGIGTLGDRDFERLAATSFAPGWVTGLV</sequence>
<dbReference type="PANTHER" id="PTHR43210:SF5">
    <property type="entry name" value="DETHIOBIOTIN SYNTHETASE"/>
    <property type="match status" value="1"/>
</dbReference>
<dbReference type="Proteomes" id="UP000069654">
    <property type="component" value="Unassembled WGS sequence"/>
</dbReference>
<reference evidence="4" key="2">
    <citation type="submission" date="2016-02" db="EMBL/GenBank/DDBJ databases">
        <title>Draft genome sequence of five rapidly growing Mycobacterium species.</title>
        <authorList>
            <person name="Katahira K."/>
            <person name="Gotou Y."/>
            <person name="Iida K."/>
            <person name="Ogura Y."/>
            <person name="Hayashi T."/>
        </authorList>
    </citation>
    <scope>NUCLEOTIDE SEQUENCE [LARGE SCALE GENOMIC DNA]</scope>
    <source>
        <strain evidence="4">JCM6362</strain>
    </source>
</reference>
<keyword evidence="2" id="KW-0547">Nucleotide-binding</keyword>
<dbReference type="InterPro" id="IPR004472">
    <property type="entry name" value="DTB_synth_BioD"/>
</dbReference>
<dbReference type="PIRSF" id="PIRSF006755">
    <property type="entry name" value="DTB_synth"/>
    <property type="match status" value="1"/>
</dbReference>
<comment type="pathway">
    <text evidence="2">Cofactor biosynthesis; biotin biosynthesis; biotin from 7,8-diaminononanoate: step 1/2.</text>
</comment>
<comment type="caution">
    <text evidence="3">The sequence shown here is derived from an EMBL/GenBank/DDBJ whole genome shotgun (WGS) entry which is preliminary data.</text>
</comment>
<feature type="binding site" evidence="2">
    <location>
        <position position="113"/>
    </location>
    <ligand>
        <name>Mg(2+)</name>
        <dbReference type="ChEBI" id="CHEBI:18420"/>
    </ligand>
</feature>
<feature type="binding site" evidence="2">
    <location>
        <position position="54"/>
    </location>
    <ligand>
        <name>Mg(2+)</name>
        <dbReference type="ChEBI" id="CHEBI:18420"/>
    </ligand>
</feature>
<organism evidence="3 4">
    <name type="scientific">Mycolicibacterium thermoresistibile</name>
    <name type="common">Mycobacterium thermoresistibile</name>
    <dbReference type="NCBI Taxonomy" id="1797"/>
    <lineage>
        <taxon>Bacteria</taxon>
        <taxon>Bacillati</taxon>
        <taxon>Actinomycetota</taxon>
        <taxon>Actinomycetes</taxon>
        <taxon>Mycobacteriales</taxon>
        <taxon>Mycobacteriaceae</taxon>
        <taxon>Mycolicibacterium</taxon>
    </lineage>
</organism>
<feature type="active site" evidence="2">
    <location>
        <position position="37"/>
    </location>
</feature>
<dbReference type="EMBL" id="BCTB01000053">
    <property type="protein sequence ID" value="GAT17440.1"/>
    <property type="molecule type" value="Genomic_DNA"/>
</dbReference>
<dbReference type="HAMAP" id="MF_00336">
    <property type="entry name" value="BioD"/>
    <property type="match status" value="1"/>
</dbReference>
<evidence type="ECO:0000313" key="3">
    <source>
        <dbReference type="EMBL" id="GAT17440.1"/>
    </source>
</evidence>
<evidence type="ECO:0000256" key="1">
    <source>
        <dbReference type="ARBA" id="ARBA00022598"/>
    </source>
</evidence>
<comment type="function">
    <text evidence="2">Catalyzes a mechanistically unusual reaction, the ATP-dependent insertion of CO2 between the N7 and N8 nitrogen atoms of 7,8-diaminopelargonic acid (DAPA, also called 7,8-diammoniononanoate) to form a ureido ring.</text>
</comment>
<dbReference type="SUPFAM" id="SSF52540">
    <property type="entry name" value="P-loop containing nucleoside triphosphate hydrolases"/>
    <property type="match status" value="1"/>
</dbReference>
<keyword evidence="2" id="KW-0479">Metal-binding</keyword>
<dbReference type="GO" id="GO:0005829">
    <property type="term" value="C:cytosol"/>
    <property type="evidence" value="ECO:0007669"/>
    <property type="project" value="TreeGrafter"/>
</dbReference>
<keyword evidence="2" id="KW-0067">ATP-binding</keyword>
<keyword evidence="2" id="KW-0093">Biotin biosynthesis</keyword>
<dbReference type="RefSeq" id="WP_003923499.1">
    <property type="nucleotide sequence ID" value="NZ_BCTB01000053.1"/>
</dbReference>
<comment type="subcellular location">
    <subcellularLocation>
        <location evidence="2">Cytoplasm</location>
    </subcellularLocation>
</comment>
<keyword evidence="2" id="KW-0460">Magnesium</keyword>
<accession>A0A124E915</accession>
<keyword evidence="2" id="KW-0963">Cytoplasm</keyword>
<dbReference type="NCBIfam" id="TIGR00347">
    <property type="entry name" value="bioD"/>
    <property type="match status" value="1"/>
</dbReference>
<dbReference type="Gene3D" id="3.40.50.300">
    <property type="entry name" value="P-loop containing nucleotide triphosphate hydrolases"/>
    <property type="match status" value="1"/>
</dbReference>
<feature type="binding site" evidence="2">
    <location>
        <position position="54"/>
    </location>
    <ligand>
        <name>ATP</name>
        <dbReference type="ChEBI" id="CHEBI:30616"/>
    </ligand>
</feature>
<keyword evidence="1 2" id="KW-0436">Ligase</keyword>
<dbReference type="CDD" id="cd03109">
    <property type="entry name" value="DTBS"/>
    <property type="match status" value="1"/>
</dbReference>
<feature type="binding site" evidence="2">
    <location>
        <position position="41"/>
    </location>
    <ligand>
        <name>substrate</name>
    </ligand>
</feature>
<gene>
    <name evidence="2" type="primary">bioD</name>
    <name evidence="3" type="ORF">RMCT_4409</name>
</gene>
<dbReference type="GO" id="GO:0005524">
    <property type="term" value="F:ATP binding"/>
    <property type="evidence" value="ECO:0007669"/>
    <property type="project" value="UniProtKB-UniRule"/>
</dbReference>
<feature type="binding site" evidence="2">
    <location>
        <position position="16"/>
    </location>
    <ligand>
        <name>Mg(2+)</name>
        <dbReference type="ChEBI" id="CHEBI:18420"/>
    </ligand>
</feature>
<dbReference type="OMA" id="NPIVIFQ"/>
<dbReference type="GO" id="GO:0009102">
    <property type="term" value="P:biotin biosynthetic process"/>
    <property type="evidence" value="ECO:0007669"/>
    <property type="project" value="UniProtKB-UniRule"/>
</dbReference>
<dbReference type="Pfam" id="PF13500">
    <property type="entry name" value="AAA_26"/>
    <property type="match status" value="1"/>
</dbReference>
<dbReference type="GO" id="GO:0000287">
    <property type="term" value="F:magnesium ion binding"/>
    <property type="evidence" value="ECO:0007669"/>
    <property type="project" value="UniProtKB-UniRule"/>
</dbReference>
<comment type="cofactor">
    <cofactor evidence="2">
        <name>Mg(2+)</name>
        <dbReference type="ChEBI" id="CHEBI:18420"/>
    </cofactor>
</comment>
<comment type="caution">
    <text evidence="2">Lacks conserved residue(s) required for the propagation of feature annotation.</text>
</comment>
<name>A0A124E915_MYCTH</name>
<evidence type="ECO:0000256" key="2">
    <source>
        <dbReference type="HAMAP-Rule" id="MF_00336"/>
    </source>
</evidence>
<comment type="catalytic activity">
    <reaction evidence="2">
        <text>(7R,8S)-7,8-diammoniononanoate + CO2 + ATP = (4R,5S)-dethiobiotin + ADP + phosphate + 3 H(+)</text>
        <dbReference type="Rhea" id="RHEA:15805"/>
        <dbReference type="ChEBI" id="CHEBI:15378"/>
        <dbReference type="ChEBI" id="CHEBI:16526"/>
        <dbReference type="ChEBI" id="CHEBI:30616"/>
        <dbReference type="ChEBI" id="CHEBI:43474"/>
        <dbReference type="ChEBI" id="CHEBI:149469"/>
        <dbReference type="ChEBI" id="CHEBI:149473"/>
        <dbReference type="ChEBI" id="CHEBI:456216"/>
        <dbReference type="EC" id="6.3.3.3"/>
    </reaction>
</comment>
<reference evidence="3 4" key="1">
    <citation type="journal article" date="2016" name="Genome Announc.">
        <title>Draft Genome Sequences of Five Rapidly Growing Mycobacterium Species, M. thermoresistibile, M. fortuitum subsp. acetamidolyticum, M. canariasense, M. brisbanense, and M. novocastrense.</title>
        <authorList>
            <person name="Katahira K."/>
            <person name="Ogura Y."/>
            <person name="Gotoh Y."/>
            <person name="Hayashi T."/>
        </authorList>
    </citation>
    <scope>NUCLEOTIDE SEQUENCE [LARGE SCALE GENOMIC DNA]</scope>
    <source>
        <strain evidence="3 4">JCM6362</strain>
    </source>
</reference>
<dbReference type="AlphaFoldDB" id="A0A124E915"/>
<dbReference type="EC" id="6.3.3.3" evidence="2"/>
<dbReference type="PANTHER" id="PTHR43210">
    <property type="entry name" value="DETHIOBIOTIN SYNTHETASE"/>
    <property type="match status" value="1"/>
</dbReference>
<dbReference type="GO" id="GO:0004141">
    <property type="term" value="F:dethiobiotin synthase activity"/>
    <property type="evidence" value="ECO:0007669"/>
    <property type="project" value="UniProtKB-UniRule"/>
</dbReference>
<protein>
    <recommendedName>
        <fullName evidence="2">ATP-dependent dethiobiotin synthetase BioD</fullName>
        <ecNumber evidence="2">6.3.3.3</ecNumber>
    </recommendedName>
    <alternativeName>
        <fullName evidence="2">DTB synthetase</fullName>
        <shortName evidence="2">DTBS</shortName>
    </alternativeName>
    <alternativeName>
        <fullName evidence="2">Dethiobiotin synthase</fullName>
    </alternativeName>
</protein>
<proteinExistence type="inferred from homology"/>
<dbReference type="InterPro" id="IPR027417">
    <property type="entry name" value="P-loop_NTPase"/>
</dbReference>
<comment type="subunit">
    <text evidence="2">Homodimer.</text>
</comment>
<comment type="similarity">
    <text evidence="2">Belongs to the dethiobiotin synthetase family.</text>
</comment>